<evidence type="ECO:0000313" key="3">
    <source>
        <dbReference type="EMBL" id="SFU29116.1"/>
    </source>
</evidence>
<dbReference type="PANTHER" id="PTHR34404">
    <property type="entry name" value="REGULATORY PROTEIN, FMDB FAMILY"/>
    <property type="match status" value="1"/>
</dbReference>
<name>A0A1I7EYX7_9GAMM</name>
<feature type="compositionally biased region" description="Basic and acidic residues" evidence="1">
    <location>
        <begin position="82"/>
        <end position="96"/>
    </location>
</feature>
<dbReference type="STRING" id="463301.SAMN04487955_101107"/>
<reference evidence="4" key="1">
    <citation type="submission" date="2016-10" db="EMBL/GenBank/DDBJ databases">
        <authorList>
            <person name="Varghese N."/>
            <person name="Submissions S."/>
        </authorList>
    </citation>
    <scope>NUCLEOTIDE SEQUENCE [LARGE SCALE GENOMIC DNA]</scope>
    <source>
        <strain evidence="4">CGMCC 1.6981</strain>
    </source>
</reference>
<dbReference type="InterPro" id="IPR013429">
    <property type="entry name" value="Regulatory_FmdB_Zinc_ribbon"/>
</dbReference>
<evidence type="ECO:0000256" key="1">
    <source>
        <dbReference type="SAM" id="MobiDB-lite"/>
    </source>
</evidence>
<feature type="region of interest" description="Disordered" evidence="1">
    <location>
        <begin position="58"/>
        <end position="96"/>
    </location>
</feature>
<dbReference type="OrthoDB" id="9813321at2"/>
<dbReference type="SMART" id="SM00834">
    <property type="entry name" value="CxxC_CXXC_SSSS"/>
    <property type="match status" value="1"/>
</dbReference>
<dbReference type="PANTHER" id="PTHR34404:SF2">
    <property type="entry name" value="CONSERVED SERINE RICH PROTEIN"/>
    <property type="match status" value="1"/>
</dbReference>
<dbReference type="Pfam" id="PF09723">
    <property type="entry name" value="Zn_ribbon_8"/>
    <property type="match status" value="1"/>
</dbReference>
<dbReference type="EMBL" id="FPBP01000001">
    <property type="protein sequence ID" value="SFU29116.1"/>
    <property type="molecule type" value="Genomic_DNA"/>
</dbReference>
<keyword evidence="4" id="KW-1185">Reference proteome</keyword>
<gene>
    <name evidence="3" type="ORF">SAMN04487955_101107</name>
</gene>
<protein>
    <submittedName>
        <fullName evidence="3">Putative regulatory protein, FmdB family</fullName>
    </submittedName>
</protein>
<dbReference type="AlphaFoldDB" id="A0A1I7EYX7"/>
<dbReference type="RefSeq" id="WP_089791852.1">
    <property type="nucleotide sequence ID" value="NZ_FPBP01000001.1"/>
</dbReference>
<proteinExistence type="predicted"/>
<dbReference type="NCBIfam" id="TIGR02605">
    <property type="entry name" value="CxxC_CxxC_SSSS"/>
    <property type="match status" value="1"/>
</dbReference>
<evidence type="ECO:0000259" key="2">
    <source>
        <dbReference type="SMART" id="SM00834"/>
    </source>
</evidence>
<organism evidence="3 4">
    <name type="scientific">Halomonas korlensis</name>
    <dbReference type="NCBI Taxonomy" id="463301"/>
    <lineage>
        <taxon>Bacteria</taxon>
        <taxon>Pseudomonadati</taxon>
        <taxon>Pseudomonadota</taxon>
        <taxon>Gammaproteobacteria</taxon>
        <taxon>Oceanospirillales</taxon>
        <taxon>Halomonadaceae</taxon>
        <taxon>Halomonas</taxon>
    </lineage>
</organism>
<accession>A0A1I7EYX7</accession>
<feature type="domain" description="Putative regulatory protein FmdB zinc ribbon" evidence="2">
    <location>
        <begin position="1"/>
        <end position="42"/>
    </location>
</feature>
<evidence type="ECO:0000313" key="4">
    <source>
        <dbReference type="Proteomes" id="UP000198693"/>
    </source>
</evidence>
<sequence length="96" mass="10317">MPIYEYECKACGHRLEKLQKISAPLLTNCPACETPELTRLISAAGFRLAGSGWYETDFKSGSKKNLAGDSSSESSSSSDKPQASDKPAKKKDETAA</sequence>
<dbReference type="Proteomes" id="UP000198693">
    <property type="component" value="Unassembled WGS sequence"/>
</dbReference>